<evidence type="ECO:0000256" key="7">
    <source>
        <dbReference type="PROSITE-ProRule" id="PRU01016"/>
    </source>
</evidence>
<dbReference type="GO" id="GO:0032259">
    <property type="term" value="P:methylation"/>
    <property type="evidence" value="ECO:0007669"/>
    <property type="project" value="UniProtKB-KW"/>
</dbReference>
<reference evidence="10" key="1">
    <citation type="journal article" date="2019" name="Int. J. Syst. Evol. Microbiol.">
        <title>The Global Catalogue of Microorganisms (GCM) 10K type strain sequencing project: providing services to taxonomists for standard genome sequencing and annotation.</title>
        <authorList>
            <consortium name="The Broad Institute Genomics Platform"/>
            <consortium name="The Broad Institute Genome Sequencing Center for Infectious Disease"/>
            <person name="Wu L."/>
            <person name="Ma J."/>
        </authorList>
    </citation>
    <scope>NUCLEOTIDE SEQUENCE [LARGE SCALE GENOMIC DNA]</scope>
    <source>
        <strain evidence="10">CCUG 59685</strain>
    </source>
</reference>
<dbReference type="InterPro" id="IPR050390">
    <property type="entry name" value="C5-Methyltransferase"/>
</dbReference>
<organism evidence="9 10">
    <name type="scientific">Methylophilus glucosoxydans</name>
    <dbReference type="NCBI Taxonomy" id="752553"/>
    <lineage>
        <taxon>Bacteria</taxon>
        <taxon>Pseudomonadati</taxon>
        <taxon>Pseudomonadota</taxon>
        <taxon>Betaproteobacteria</taxon>
        <taxon>Nitrosomonadales</taxon>
        <taxon>Methylophilaceae</taxon>
        <taxon>Methylophilus</taxon>
    </lineage>
</organism>
<dbReference type="PANTHER" id="PTHR10629">
    <property type="entry name" value="CYTOSINE-SPECIFIC METHYLTRANSFERASE"/>
    <property type="match status" value="1"/>
</dbReference>
<keyword evidence="10" id="KW-1185">Reference proteome</keyword>
<dbReference type="Proteomes" id="UP001597106">
    <property type="component" value="Unassembled WGS sequence"/>
</dbReference>
<evidence type="ECO:0000256" key="2">
    <source>
        <dbReference type="ARBA" id="ARBA00022603"/>
    </source>
</evidence>
<protein>
    <recommendedName>
        <fullName evidence="1">DNA (cytosine-5-)-methyltransferase</fullName>
        <ecNumber evidence="1">2.1.1.37</ecNumber>
    </recommendedName>
</protein>
<dbReference type="NCBIfam" id="TIGR00675">
    <property type="entry name" value="dcm"/>
    <property type="match status" value="1"/>
</dbReference>
<comment type="catalytic activity">
    <reaction evidence="6">
        <text>a 2'-deoxycytidine in DNA + S-adenosyl-L-methionine = a 5-methyl-2'-deoxycytidine in DNA + S-adenosyl-L-homocysteine + H(+)</text>
        <dbReference type="Rhea" id="RHEA:13681"/>
        <dbReference type="Rhea" id="RHEA-COMP:11369"/>
        <dbReference type="Rhea" id="RHEA-COMP:11370"/>
        <dbReference type="ChEBI" id="CHEBI:15378"/>
        <dbReference type="ChEBI" id="CHEBI:57856"/>
        <dbReference type="ChEBI" id="CHEBI:59789"/>
        <dbReference type="ChEBI" id="CHEBI:85452"/>
        <dbReference type="ChEBI" id="CHEBI:85454"/>
        <dbReference type="EC" id="2.1.1.37"/>
    </reaction>
</comment>
<evidence type="ECO:0000313" key="10">
    <source>
        <dbReference type="Proteomes" id="UP001597106"/>
    </source>
</evidence>
<keyword evidence="2 7" id="KW-0489">Methyltransferase</keyword>
<evidence type="ECO:0000256" key="8">
    <source>
        <dbReference type="RuleBase" id="RU000416"/>
    </source>
</evidence>
<dbReference type="InterPro" id="IPR029063">
    <property type="entry name" value="SAM-dependent_MTases_sf"/>
</dbReference>
<evidence type="ECO:0000256" key="6">
    <source>
        <dbReference type="ARBA" id="ARBA00047422"/>
    </source>
</evidence>
<dbReference type="EC" id="2.1.1.37" evidence="1"/>
<dbReference type="PROSITE" id="PS50096">
    <property type="entry name" value="IQ"/>
    <property type="match status" value="1"/>
</dbReference>
<sequence length="357" mass="40474">MSTKPLVFSFFSGAGFLDLGFEKNGFEIAYVNEIHTPFLEAYKHSRLKLNIPPPKYGYHNGDIGELLSKNSNTMADLMKNAKLSSDLVGFIGGPPCPDFSVGGKNKGENGENGKLSKTYVQLICEQKPDFFIFENVKGLYRTAKHRAFFDTLKKMLAKAGYKCTERLINSIEYGVPQDRERIILFGTRDKGIEKFNWNLDIKFPDRSAFDHEWPDTAGEEWNLLNHPNIPRELMIEHWFKNNDVTNHPNSLDYFTPRAGLVKFQTIVEGDVSRKSYKRLHRWRYSPTAAYGNNEVHIHPILPRRISVSEALAIQSLPKEFELPESMSLTNMFKTVGNGVPFLAAKGIASSVKDFLGA</sequence>
<evidence type="ECO:0000256" key="1">
    <source>
        <dbReference type="ARBA" id="ARBA00011975"/>
    </source>
</evidence>
<evidence type="ECO:0000313" key="9">
    <source>
        <dbReference type="EMBL" id="MFD0930204.1"/>
    </source>
</evidence>
<dbReference type="InterPro" id="IPR001525">
    <property type="entry name" value="C5_MeTfrase"/>
</dbReference>
<dbReference type="Gene3D" id="3.40.50.150">
    <property type="entry name" value="Vaccinia Virus protein VP39"/>
    <property type="match status" value="1"/>
</dbReference>
<feature type="active site" evidence="7">
    <location>
        <position position="96"/>
    </location>
</feature>
<dbReference type="SUPFAM" id="SSF53335">
    <property type="entry name" value="S-adenosyl-L-methionine-dependent methyltransferases"/>
    <property type="match status" value="1"/>
</dbReference>
<gene>
    <name evidence="9" type="ORF">ACFQ1T_10505</name>
</gene>
<dbReference type="RefSeq" id="WP_379076311.1">
    <property type="nucleotide sequence ID" value="NZ_JBHTJW010000002.1"/>
</dbReference>
<proteinExistence type="inferred from homology"/>
<keyword evidence="3 7" id="KW-0808">Transferase</keyword>
<evidence type="ECO:0000256" key="3">
    <source>
        <dbReference type="ARBA" id="ARBA00022679"/>
    </source>
</evidence>
<name>A0ABW3GHX4_9PROT</name>
<keyword evidence="5" id="KW-0680">Restriction system</keyword>
<dbReference type="PROSITE" id="PS51679">
    <property type="entry name" value="SAM_MT_C5"/>
    <property type="match status" value="1"/>
</dbReference>
<dbReference type="Gene3D" id="3.90.120.10">
    <property type="entry name" value="DNA Methylase, subunit A, domain 2"/>
    <property type="match status" value="1"/>
</dbReference>
<comment type="caution">
    <text evidence="9">The sequence shown here is derived from an EMBL/GenBank/DDBJ whole genome shotgun (WGS) entry which is preliminary data.</text>
</comment>
<dbReference type="Pfam" id="PF00145">
    <property type="entry name" value="DNA_methylase"/>
    <property type="match status" value="1"/>
</dbReference>
<dbReference type="GO" id="GO:0003886">
    <property type="term" value="F:DNA (cytosine-5-)-methyltransferase activity"/>
    <property type="evidence" value="ECO:0007669"/>
    <property type="project" value="UniProtKB-EC"/>
</dbReference>
<dbReference type="EMBL" id="JBHTJW010000002">
    <property type="protein sequence ID" value="MFD0930204.1"/>
    <property type="molecule type" value="Genomic_DNA"/>
</dbReference>
<evidence type="ECO:0000256" key="4">
    <source>
        <dbReference type="ARBA" id="ARBA00022691"/>
    </source>
</evidence>
<keyword evidence="4 7" id="KW-0949">S-adenosyl-L-methionine</keyword>
<dbReference type="PANTHER" id="PTHR10629:SF52">
    <property type="entry name" value="DNA (CYTOSINE-5)-METHYLTRANSFERASE 1"/>
    <property type="match status" value="1"/>
</dbReference>
<dbReference type="PRINTS" id="PR00105">
    <property type="entry name" value="C5METTRFRASE"/>
</dbReference>
<accession>A0ABW3GHX4</accession>
<evidence type="ECO:0000256" key="5">
    <source>
        <dbReference type="ARBA" id="ARBA00022747"/>
    </source>
</evidence>
<comment type="similarity">
    <text evidence="7 8">Belongs to the class I-like SAM-binding methyltransferase superfamily. C5-methyltransferase family.</text>
</comment>